<dbReference type="AlphaFoldDB" id="X0XUU3"/>
<gene>
    <name evidence="1" type="ORF">S01H1_75110</name>
</gene>
<reference evidence="1" key="1">
    <citation type="journal article" date="2014" name="Front. Microbiol.">
        <title>High frequency of phylogenetically diverse reductive dehalogenase-homologous genes in deep subseafloor sedimentary metagenomes.</title>
        <authorList>
            <person name="Kawai M."/>
            <person name="Futagami T."/>
            <person name="Toyoda A."/>
            <person name="Takaki Y."/>
            <person name="Nishi S."/>
            <person name="Hori S."/>
            <person name="Arai W."/>
            <person name="Tsubouchi T."/>
            <person name="Morono Y."/>
            <person name="Uchiyama I."/>
            <person name="Ito T."/>
            <person name="Fujiyama A."/>
            <person name="Inagaki F."/>
            <person name="Takami H."/>
        </authorList>
    </citation>
    <scope>NUCLEOTIDE SEQUENCE</scope>
    <source>
        <strain evidence="1">Expedition CK06-06</strain>
    </source>
</reference>
<name>X0XUU3_9ZZZZ</name>
<proteinExistence type="predicted"/>
<protein>
    <submittedName>
        <fullName evidence="1">Uncharacterized protein</fullName>
    </submittedName>
</protein>
<comment type="caution">
    <text evidence="1">The sequence shown here is derived from an EMBL/GenBank/DDBJ whole genome shotgun (WGS) entry which is preliminary data.</text>
</comment>
<evidence type="ECO:0000313" key="1">
    <source>
        <dbReference type="EMBL" id="GAG47110.1"/>
    </source>
</evidence>
<accession>X0XUU3</accession>
<dbReference type="EMBL" id="BARS01050296">
    <property type="protein sequence ID" value="GAG47110.1"/>
    <property type="molecule type" value="Genomic_DNA"/>
</dbReference>
<organism evidence="1">
    <name type="scientific">marine sediment metagenome</name>
    <dbReference type="NCBI Taxonomy" id="412755"/>
    <lineage>
        <taxon>unclassified sequences</taxon>
        <taxon>metagenomes</taxon>
        <taxon>ecological metagenomes</taxon>
    </lineage>
</organism>
<sequence length="95" mass="11072">MSGKDIPYDFGSDKDRWWPSRMNLTRNQKEIEAESVAYIVCRRLGLITKSAEYLTGYIKDENDLSRISVDLITKVAGKIEDMHKRKLSERVFRST</sequence>